<accession>A0A2R6XQ66</accession>
<sequence>MSANRCDSDERWRLDQDGTTTHVDEIDESRSLPKASMEKVVISVRYRTGVIKATVLVGMVQIRLVRSKSADFGRK</sequence>
<protein>
    <submittedName>
        <fullName evidence="2">Uncharacterized protein</fullName>
    </submittedName>
</protein>
<dbReference type="EMBL" id="KZ772678">
    <property type="protein sequence ID" value="PTQ48243.1"/>
    <property type="molecule type" value="Genomic_DNA"/>
</dbReference>
<reference evidence="3" key="1">
    <citation type="journal article" date="2017" name="Cell">
        <title>Insights into land plant evolution garnered from the Marchantia polymorpha genome.</title>
        <authorList>
            <person name="Bowman J.L."/>
            <person name="Kohchi T."/>
            <person name="Yamato K.T."/>
            <person name="Jenkins J."/>
            <person name="Shu S."/>
            <person name="Ishizaki K."/>
            <person name="Yamaoka S."/>
            <person name="Nishihama R."/>
            <person name="Nakamura Y."/>
            <person name="Berger F."/>
            <person name="Adam C."/>
            <person name="Aki S.S."/>
            <person name="Althoff F."/>
            <person name="Araki T."/>
            <person name="Arteaga-Vazquez M.A."/>
            <person name="Balasubrmanian S."/>
            <person name="Barry K."/>
            <person name="Bauer D."/>
            <person name="Boehm C.R."/>
            <person name="Briginshaw L."/>
            <person name="Caballero-Perez J."/>
            <person name="Catarino B."/>
            <person name="Chen F."/>
            <person name="Chiyoda S."/>
            <person name="Chovatia M."/>
            <person name="Davies K.M."/>
            <person name="Delmans M."/>
            <person name="Demura T."/>
            <person name="Dierschke T."/>
            <person name="Dolan L."/>
            <person name="Dorantes-Acosta A.E."/>
            <person name="Eklund D.M."/>
            <person name="Florent S.N."/>
            <person name="Flores-Sandoval E."/>
            <person name="Fujiyama A."/>
            <person name="Fukuzawa H."/>
            <person name="Galik B."/>
            <person name="Grimanelli D."/>
            <person name="Grimwood J."/>
            <person name="Grossniklaus U."/>
            <person name="Hamada T."/>
            <person name="Haseloff J."/>
            <person name="Hetherington A.J."/>
            <person name="Higo A."/>
            <person name="Hirakawa Y."/>
            <person name="Hundley H.N."/>
            <person name="Ikeda Y."/>
            <person name="Inoue K."/>
            <person name="Inoue S.I."/>
            <person name="Ishida S."/>
            <person name="Jia Q."/>
            <person name="Kakita M."/>
            <person name="Kanazawa T."/>
            <person name="Kawai Y."/>
            <person name="Kawashima T."/>
            <person name="Kennedy M."/>
            <person name="Kinose K."/>
            <person name="Kinoshita T."/>
            <person name="Kohara Y."/>
            <person name="Koide E."/>
            <person name="Komatsu K."/>
            <person name="Kopischke S."/>
            <person name="Kubo M."/>
            <person name="Kyozuka J."/>
            <person name="Lagercrantz U."/>
            <person name="Lin S.S."/>
            <person name="Lindquist E."/>
            <person name="Lipzen A.M."/>
            <person name="Lu C.W."/>
            <person name="De Luna E."/>
            <person name="Martienssen R.A."/>
            <person name="Minamino N."/>
            <person name="Mizutani M."/>
            <person name="Mizutani M."/>
            <person name="Mochizuki N."/>
            <person name="Monte I."/>
            <person name="Mosher R."/>
            <person name="Nagasaki H."/>
            <person name="Nakagami H."/>
            <person name="Naramoto S."/>
            <person name="Nishitani K."/>
            <person name="Ohtani M."/>
            <person name="Okamoto T."/>
            <person name="Okumura M."/>
            <person name="Phillips J."/>
            <person name="Pollak B."/>
            <person name="Reinders A."/>
            <person name="Rovekamp M."/>
            <person name="Sano R."/>
            <person name="Sawa S."/>
            <person name="Schmid M.W."/>
            <person name="Shirakawa M."/>
            <person name="Solano R."/>
            <person name="Spunde A."/>
            <person name="Suetsugu N."/>
            <person name="Sugano S."/>
            <person name="Sugiyama A."/>
            <person name="Sun R."/>
            <person name="Suzuki Y."/>
            <person name="Takenaka M."/>
            <person name="Takezawa D."/>
            <person name="Tomogane H."/>
            <person name="Tsuzuki M."/>
            <person name="Ueda T."/>
            <person name="Umeda M."/>
            <person name="Ward J.M."/>
            <person name="Watanabe Y."/>
            <person name="Yazaki K."/>
            <person name="Yokoyama R."/>
            <person name="Yoshitake Y."/>
            <person name="Yotsui I."/>
            <person name="Zachgo S."/>
            <person name="Schmutz J."/>
        </authorList>
    </citation>
    <scope>NUCLEOTIDE SEQUENCE [LARGE SCALE GENOMIC DNA]</scope>
    <source>
        <strain evidence="3">Tak-1</strain>
    </source>
</reference>
<dbReference type="Proteomes" id="UP000244005">
    <property type="component" value="Unassembled WGS sequence"/>
</dbReference>
<feature type="region of interest" description="Disordered" evidence="1">
    <location>
        <begin position="1"/>
        <end position="20"/>
    </location>
</feature>
<proteinExistence type="predicted"/>
<name>A0A2R6XQ66_MARPO</name>
<evidence type="ECO:0000313" key="3">
    <source>
        <dbReference type="Proteomes" id="UP000244005"/>
    </source>
</evidence>
<dbReference type="Gramene" id="Mp3g07680.1">
    <property type="protein sequence ID" value="Mp3g07680.1.cds1"/>
    <property type="gene ID" value="Mp3g07680"/>
</dbReference>
<evidence type="ECO:0000313" key="2">
    <source>
        <dbReference type="EMBL" id="PTQ48243.1"/>
    </source>
</evidence>
<organism evidence="2 3">
    <name type="scientific">Marchantia polymorpha</name>
    <name type="common">Common liverwort</name>
    <name type="synonym">Marchantia aquatica</name>
    <dbReference type="NCBI Taxonomy" id="3197"/>
    <lineage>
        <taxon>Eukaryota</taxon>
        <taxon>Viridiplantae</taxon>
        <taxon>Streptophyta</taxon>
        <taxon>Embryophyta</taxon>
        <taxon>Marchantiophyta</taxon>
        <taxon>Marchantiopsida</taxon>
        <taxon>Marchantiidae</taxon>
        <taxon>Marchantiales</taxon>
        <taxon>Marchantiaceae</taxon>
        <taxon>Marchantia</taxon>
    </lineage>
</organism>
<keyword evidence="3" id="KW-1185">Reference proteome</keyword>
<dbReference type="AlphaFoldDB" id="A0A2R6XQ66"/>
<evidence type="ECO:0000256" key="1">
    <source>
        <dbReference type="SAM" id="MobiDB-lite"/>
    </source>
</evidence>
<gene>
    <name evidence="2" type="ORF">MARPO_0006s0244</name>
</gene>